<dbReference type="InParanoid" id="D6Z5W5"/>
<sequence>MKEQSKMKWLGLAVVVTFALGLAGCSSSSSGGGGGNGEIDETEVGADQGETTSETYVLNEKEQAFVAALAGPGIMEMAQNFATTAAEVPDDPSGQPDEDSSGTSSVYSLNATTRVIVDGEVPVLFECPHPDAEGFVGEGALRFAEGNLIAINQIEFPNLFSNAGSLLAGQHADESGPDYAHDIYLRADCQVSAEDYDLGLLFRGGMDAAQLANVSGSGGQVVAAVIGDFTGTGVDDRPDASEFMESTFNYDLSGEPQSLTSLYRGEIYACTGCVAGNLADFSGNPGFDGTSQSFLEMSLQLPGGLEFEFQVGEDVNNPFTMQAAAAGNDQATVTMDGRLAYLEPSTGCGFDVTYQTVEPLLIQDYDQDNPVTLSGTLQVTVNETGNTYTVEFLNDQATVYDAAGNEVTPDTDPDALGCSV</sequence>
<evidence type="ECO:0000256" key="1">
    <source>
        <dbReference type="SAM" id="MobiDB-lite"/>
    </source>
</evidence>
<name>D6Z5W5_DESAT</name>
<dbReference type="KEGG" id="dak:DaAHT2_0134"/>
<dbReference type="RefSeq" id="WP_013162378.1">
    <property type="nucleotide sequence ID" value="NC_014216.1"/>
</dbReference>
<dbReference type="Proteomes" id="UP000001508">
    <property type="component" value="Chromosome"/>
</dbReference>
<gene>
    <name evidence="2" type="ordered locus">DaAHT2_0134</name>
</gene>
<dbReference type="AlphaFoldDB" id="D6Z5W5"/>
<feature type="region of interest" description="Disordered" evidence="1">
    <location>
        <begin position="86"/>
        <end position="105"/>
    </location>
</feature>
<organism evidence="2 3">
    <name type="scientific">Desulfurivibrio alkaliphilus (strain DSM 19089 / UNIQEM U267 / AHT2)</name>
    <dbReference type="NCBI Taxonomy" id="589865"/>
    <lineage>
        <taxon>Bacteria</taxon>
        <taxon>Pseudomonadati</taxon>
        <taxon>Thermodesulfobacteriota</taxon>
        <taxon>Desulfobulbia</taxon>
        <taxon>Desulfobulbales</taxon>
        <taxon>Desulfobulbaceae</taxon>
        <taxon>Desulfurivibrio</taxon>
    </lineage>
</organism>
<proteinExistence type="predicted"/>
<dbReference type="PROSITE" id="PS51257">
    <property type="entry name" value="PROKAR_LIPOPROTEIN"/>
    <property type="match status" value="1"/>
</dbReference>
<evidence type="ECO:0000313" key="3">
    <source>
        <dbReference type="Proteomes" id="UP000001508"/>
    </source>
</evidence>
<reference evidence="3" key="1">
    <citation type="submission" date="2010-02" db="EMBL/GenBank/DDBJ databases">
        <title>Complete sequence of Desulfurivibrio alkaliphilus AHT2.</title>
        <authorList>
            <consortium name="US DOE Joint Genome Institute"/>
            <person name="Pitluck S."/>
            <person name="Chertkov O."/>
            <person name="Detter J.C."/>
            <person name="Han C."/>
            <person name="Tapia R."/>
            <person name="Larimer F."/>
            <person name="Land M."/>
            <person name="Hauser L."/>
            <person name="Kyrpides N."/>
            <person name="Mikhailova N."/>
            <person name="Sorokin D.Y."/>
            <person name="Muyzer G."/>
            <person name="Woyke T."/>
        </authorList>
    </citation>
    <scope>NUCLEOTIDE SEQUENCE [LARGE SCALE GENOMIC DNA]</scope>
    <source>
        <strain evidence="3">DSM 19089 / UNIQEM U267 / AHT2</strain>
    </source>
</reference>
<dbReference type="EMBL" id="CP001940">
    <property type="protein sequence ID" value="ADH84847.1"/>
    <property type="molecule type" value="Genomic_DNA"/>
</dbReference>
<accession>D6Z5W5</accession>
<evidence type="ECO:0000313" key="2">
    <source>
        <dbReference type="EMBL" id="ADH84847.1"/>
    </source>
</evidence>
<dbReference type="eggNOG" id="ENOG502ZEDT">
    <property type="taxonomic scope" value="Bacteria"/>
</dbReference>
<dbReference type="HOGENOM" id="CLU_653326_0_0_7"/>
<protein>
    <recommendedName>
        <fullName evidence="4">Lipoprotein</fullName>
    </recommendedName>
</protein>
<keyword evidence="3" id="KW-1185">Reference proteome</keyword>
<evidence type="ECO:0008006" key="4">
    <source>
        <dbReference type="Google" id="ProtNLM"/>
    </source>
</evidence>
<feature type="region of interest" description="Disordered" evidence="1">
    <location>
        <begin position="27"/>
        <end position="51"/>
    </location>
</feature>
<dbReference type="OrthoDB" id="9997248at2"/>